<organism evidence="2 3">
    <name type="scientific">Segatella copri</name>
    <dbReference type="NCBI Taxonomy" id="165179"/>
    <lineage>
        <taxon>Bacteria</taxon>
        <taxon>Pseudomonadati</taxon>
        <taxon>Bacteroidota</taxon>
        <taxon>Bacteroidia</taxon>
        <taxon>Bacteroidales</taxon>
        <taxon>Prevotellaceae</taxon>
        <taxon>Segatella</taxon>
    </lineage>
</organism>
<comment type="caution">
    <text evidence="2">The sequence shown here is derived from an EMBL/GenBank/DDBJ whole genome shotgun (WGS) entry which is preliminary data.</text>
</comment>
<dbReference type="GO" id="GO:0005524">
    <property type="term" value="F:ATP binding"/>
    <property type="evidence" value="ECO:0007669"/>
    <property type="project" value="UniProtKB-KW"/>
</dbReference>
<dbReference type="PANTHER" id="PTHR34301">
    <property type="entry name" value="DNA-BINDING PROTEIN-RELATED"/>
    <property type="match status" value="1"/>
</dbReference>
<sequence length="378" mass="43849">MEQLNNPFVIYGYKGAEYFCDRKKETEVIMKALQNERNIVLISPRRIGKTGLIHHVFENISKQEPETHCFYLDINATRNLSQFIQLLAKTVIGKVDTFSQTAMRKITTFFAGYKPTMSFDEMTGIPTFSITVSPSQREDSLKHIFEYLKQSEKRIYIAIDEFQQIAEYPEDGTEALLRSYIQFLPNVYFIFAGSKQHMMTDMFLSAKRPFYQSSQILNLPLINQDEYHHFANRWMGTRNLTMDHDTFAYLYNKVDGQTWYIQDILNRLYQNGKEITTAEIDGVTLELVNEQEVAFVNYYDSLTDNQAALLSAIAQDKAVTSILSQDFISRHNLPAASSVSLALKTLINREFIYKYNGGYIIYDRFFGMWLRKNCAASL</sequence>
<dbReference type="InterPro" id="IPR011579">
    <property type="entry name" value="ATPase_dom"/>
</dbReference>
<dbReference type="PANTHER" id="PTHR34301:SF8">
    <property type="entry name" value="ATPASE DOMAIN-CONTAINING PROTEIN"/>
    <property type="match status" value="1"/>
</dbReference>
<dbReference type="AlphaFoldDB" id="A0AA90ZK38"/>
<proteinExistence type="predicted"/>
<dbReference type="InterPro" id="IPR027417">
    <property type="entry name" value="P-loop_NTPase"/>
</dbReference>
<feature type="domain" description="ATPase" evidence="1">
    <location>
        <begin position="19"/>
        <end position="262"/>
    </location>
</feature>
<reference evidence="3" key="1">
    <citation type="submission" date="2019-09" db="EMBL/GenBank/DDBJ databases">
        <title>Distinct polysaccharide growth profiles of human intestinal Prevotella copri isolates.</title>
        <authorList>
            <person name="Fehlner-Peach H."/>
            <person name="Magnabosco C."/>
            <person name="Raghavan V."/>
            <person name="Scher J.U."/>
            <person name="Tett A."/>
            <person name="Cox L.M."/>
            <person name="Gottsegen C."/>
            <person name="Watters A."/>
            <person name="Wiltshire- Gordon J.D."/>
            <person name="Segata N."/>
            <person name="Bonneau R."/>
            <person name="Littman D.R."/>
        </authorList>
    </citation>
    <scope>NUCLEOTIDE SEQUENCE [LARGE SCALE GENOMIC DNA]</scope>
    <source>
        <strain evidence="3">iAQ1179</strain>
    </source>
</reference>
<evidence type="ECO:0000313" key="2">
    <source>
        <dbReference type="EMBL" id="MQN11404.1"/>
    </source>
</evidence>
<name>A0AA90ZK38_9BACT</name>
<keyword evidence="2" id="KW-0547">Nucleotide-binding</keyword>
<dbReference type="EMBL" id="VZCW01000023">
    <property type="protein sequence ID" value="MQN11404.1"/>
    <property type="molecule type" value="Genomic_DNA"/>
</dbReference>
<dbReference type="Gene3D" id="3.40.50.300">
    <property type="entry name" value="P-loop containing nucleotide triphosphate hydrolases"/>
    <property type="match status" value="1"/>
</dbReference>
<dbReference type="Pfam" id="PF01637">
    <property type="entry name" value="ATPase_2"/>
    <property type="match status" value="1"/>
</dbReference>
<evidence type="ECO:0000259" key="1">
    <source>
        <dbReference type="Pfam" id="PF01637"/>
    </source>
</evidence>
<accession>A0AA90ZK38</accession>
<gene>
    <name evidence="2" type="ORF">F7D95_00925</name>
</gene>
<keyword evidence="2" id="KW-0067">ATP-binding</keyword>
<dbReference type="RefSeq" id="WP_153127621.1">
    <property type="nucleotide sequence ID" value="NZ_VZCW01000023.1"/>
</dbReference>
<dbReference type="Proteomes" id="UP000442105">
    <property type="component" value="Unassembled WGS sequence"/>
</dbReference>
<evidence type="ECO:0000313" key="3">
    <source>
        <dbReference type="Proteomes" id="UP000442105"/>
    </source>
</evidence>
<protein>
    <submittedName>
        <fullName evidence="2">ATP-binding protein</fullName>
    </submittedName>
</protein>
<dbReference type="SUPFAM" id="SSF52540">
    <property type="entry name" value="P-loop containing nucleoside triphosphate hydrolases"/>
    <property type="match status" value="1"/>
</dbReference>